<protein>
    <submittedName>
        <fullName evidence="2">GNAT family N-acetyltransferase</fullName>
        <ecNumber evidence="2">2.3.1.-</ecNumber>
    </submittedName>
</protein>
<keyword evidence="3" id="KW-1185">Reference proteome</keyword>
<comment type="caution">
    <text evidence="2">The sequence shown here is derived from an EMBL/GenBank/DDBJ whole genome shotgun (WGS) entry which is preliminary data.</text>
</comment>
<name>A0A9X1NA98_9ACTN</name>
<evidence type="ECO:0000259" key="1">
    <source>
        <dbReference type="PROSITE" id="PS51186"/>
    </source>
</evidence>
<keyword evidence="2" id="KW-0012">Acyltransferase</keyword>
<keyword evidence="2" id="KW-0808">Transferase</keyword>
<dbReference type="Gene3D" id="3.40.630.30">
    <property type="match status" value="1"/>
</dbReference>
<dbReference type="Proteomes" id="UP001138997">
    <property type="component" value="Unassembled WGS sequence"/>
</dbReference>
<dbReference type="EC" id="2.3.1.-" evidence="2"/>
<feature type="domain" description="N-acetyltransferase" evidence="1">
    <location>
        <begin position="105"/>
        <end position="234"/>
    </location>
</feature>
<dbReference type="EMBL" id="JAJOMB010000004">
    <property type="protein sequence ID" value="MCD5311257.1"/>
    <property type="molecule type" value="Genomic_DNA"/>
</dbReference>
<proteinExistence type="predicted"/>
<dbReference type="SUPFAM" id="SSF55729">
    <property type="entry name" value="Acyl-CoA N-acyltransferases (Nat)"/>
    <property type="match status" value="1"/>
</dbReference>
<evidence type="ECO:0000313" key="3">
    <source>
        <dbReference type="Proteomes" id="UP001138997"/>
    </source>
</evidence>
<organism evidence="2 3">
    <name type="scientific">Kineosporia babensis</name>
    <dbReference type="NCBI Taxonomy" id="499548"/>
    <lineage>
        <taxon>Bacteria</taxon>
        <taxon>Bacillati</taxon>
        <taxon>Actinomycetota</taxon>
        <taxon>Actinomycetes</taxon>
        <taxon>Kineosporiales</taxon>
        <taxon>Kineosporiaceae</taxon>
        <taxon>Kineosporia</taxon>
    </lineage>
</organism>
<reference evidence="2" key="1">
    <citation type="submission" date="2021-11" db="EMBL/GenBank/DDBJ databases">
        <title>Streptomyces corallinus and Kineosporia corallina sp. nov., two new coral-derived marine actinobacteria.</title>
        <authorList>
            <person name="Buangrab K."/>
            <person name="Sutthacheep M."/>
            <person name="Yeemin T."/>
            <person name="Harunari E."/>
            <person name="Igarashi Y."/>
            <person name="Sripreechasak P."/>
            <person name="Kanchanasin P."/>
            <person name="Tanasupawat S."/>
            <person name="Phongsopitanun W."/>
        </authorList>
    </citation>
    <scope>NUCLEOTIDE SEQUENCE</scope>
    <source>
        <strain evidence="2">JCM 31032</strain>
    </source>
</reference>
<dbReference type="AlphaFoldDB" id="A0A9X1NA98"/>
<dbReference type="Pfam" id="PF08445">
    <property type="entry name" value="FR47"/>
    <property type="match status" value="1"/>
</dbReference>
<dbReference type="GO" id="GO:0016747">
    <property type="term" value="F:acyltransferase activity, transferring groups other than amino-acyl groups"/>
    <property type="evidence" value="ECO:0007669"/>
    <property type="project" value="InterPro"/>
</dbReference>
<gene>
    <name evidence="2" type="ORF">LR394_10130</name>
</gene>
<dbReference type="PROSITE" id="PS51186">
    <property type="entry name" value="GNAT"/>
    <property type="match status" value="1"/>
</dbReference>
<dbReference type="RefSeq" id="WP_231440435.1">
    <property type="nucleotide sequence ID" value="NZ_JAJOMB010000004.1"/>
</dbReference>
<sequence>MQQPHPLDNPVWFTLTGPHASIALGDPATKVRRYPSEISPFMAIGDLADPQAWADLAALAGPDRQVFLSEIPELPDYLPPGWEIVQPYLGIQMVATDALITAPDPEALRLGPADVDDMLDLVARSEPGPFERRTVELGNYFGLRREGKLVAMAGERLNPPGWREISAVTTDPSHRRKGFAGRLIRAVAHEIVERGETPLLHVDSRNAGAIRLYQSIGFAIRRRPTFFLLRAPEPA</sequence>
<accession>A0A9X1NA98</accession>
<dbReference type="InterPro" id="IPR016181">
    <property type="entry name" value="Acyl_CoA_acyltransferase"/>
</dbReference>
<evidence type="ECO:0000313" key="2">
    <source>
        <dbReference type="EMBL" id="MCD5311257.1"/>
    </source>
</evidence>
<dbReference type="CDD" id="cd04301">
    <property type="entry name" value="NAT_SF"/>
    <property type="match status" value="1"/>
</dbReference>
<dbReference type="InterPro" id="IPR000182">
    <property type="entry name" value="GNAT_dom"/>
</dbReference>
<dbReference type="InterPro" id="IPR013653">
    <property type="entry name" value="GCN5-like_dom"/>
</dbReference>